<keyword evidence="1" id="KW-0175">Coiled coil</keyword>
<gene>
    <name evidence="3" type="ORF">H0A61_02953</name>
</gene>
<dbReference type="SUPFAM" id="SSF161266">
    <property type="entry name" value="Gam-like"/>
    <property type="match status" value="1"/>
</dbReference>
<dbReference type="Pfam" id="PF07352">
    <property type="entry name" value="Phage_Mu_Gam"/>
    <property type="match status" value="1"/>
</dbReference>
<proteinExistence type="predicted"/>
<name>A0A8A0RQK5_9FIRM</name>
<dbReference type="InterPro" id="IPR009951">
    <property type="entry name" value="Host-nuc_inhib_Gam"/>
</dbReference>
<dbReference type="AlphaFoldDB" id="A0A8A0RQK5"/>
<evidence type="ECO:0000256" key="1">
    <source>
        <dbReference type="SAM" id="Coils"/>
    </source>
</evidence>
<feature type="compositionally biased region" description="Acidic residues" evidence="2">
    <location>
        <begin position="49"/>
        <end position="61"/>
    </location>
</feature>
<protein>
    <submittedName>
        <fullName evidence="3">Uncharacterized protein</fullName>
    </submittedName>
</protein>
<accession>A0A8A0RQK5</accession>
<keyword evidence="4" id="KW-1185">Reference proteome</keyword>
<evidence type="ECO:0000313" key="3">
    <source>
        <dbReference type="EMBL" id="QSQ10543.1"/>
    </source>
</evidence>
<dbReference type="GO" id="GO:0003690">
    <property type="term" value="F:double-stranded DNA binding"/>
    <property type="evidence" value="ECO:0007669"/>
    <property type="project" value="InterPro"/>
</dbReference>
<dbReference type="Proteomes" id="UP000662904">
    <property type="component" value="Chromosome"/>
</dbReference>
<evidence type="ECO:0000256" key="2">
    <source>
        <dbReference type="SAM" id="MobiDB-lite"/>
    </source>
</evidence>
<dbReference type="RefSeq" id="WP_206707853.1">
    <property type="nucleotide sequence ID" value="NZ_CP059066.1"/>
</dbReference>
<feature type="coiled-coil region" evidence="1">
    <location>
        <begin position="80"/>
        <end position="118"/>
    </location>
</feature>
<feature type="region of interest" description="Disordered" evidence="2">
    <location>
        <begin position="40"/>
        <end position="66"/>
    </location>
</feature>
<dbReference type="GO" id="GO:0042262">
    <property type="term" value="P:DNA protection"/>
    <property type="evidence" value="ECO:0007669"/>
    <property type="project" value="InterPro"/>
</dbReference>
<dbReference type="EMBL" id="CP059066">
    <property type="protein sequence ID" value="QSQ10543.1"/>
    <property type="molecule type" value="Genomic_DNA"/>
</dbReference>
<sequence>MQKTFLDVFEVKGPVQQETETERKDEVLKKEETFEEKLERLFGKNSLEQETEEAEEGETETAPERQRFKIENKEQLFWVMKKYRKIMEEKLENEAVAEKEIERIKNWLEKENEKLQQRLDFFAGLVEEYHRTLLEQDPKKKTLTTPYGSSKLRNLGPELIYDDERLIAWIEANTEEPEKYINIKKTPNKQRLKKDTEIVDDRLLVFKDTGEIVEGIAVLPRPPKFSIEIDVEEPKKERREG</sequence>
<reference evidence="3" key="1">
    <citation type="submission" date="2020-07" db="EMBL/GenBank/DDBJ databases">
        <title>Koleobacter methoxysyntrophicus gen. nov., sp. nov., a novel anaerobic bacterium isolated from deep subsurface oil field and proposal of Koleobacterales ord. nov. in the phylum Firmicutes.</title>
        <authorList>
            <person name="Sakamoto S."/>
            <person name="Tamaki H."/>
        </authorList>
    </citation>
    <scope>NUCLEOTIDE SEQUENCE</scope>
    <source>
        <strain evidence="3">NRmbB1</strain>
    </source>
</reference>
<dbReference type="KEGG" id="kme:H0A61_02953"/>
<evidence type="ECO:0000313" key="4">
    <source>
        <dbReference type="Proteomes" id="UP000662904"/>
    </source>
</evidence>
<organism evidence="3 4">
    <name type="scientific">Koleobacter methoxysyntrophicus</name>
    <dbReference type="NCBI Taxonomy" id="2751313"/>
    <lineage>
        <taxon>Bacteria</taxon>
        <taxon>Bacillati</taxon>
        <taxon>Bacillota</taxon>
        <taxon>Clostridia</taxon>
        <taxon>Koleobacterales</taxon>
        <taxon>Koleobacteraceae</taxon>
        <taxon>Koleobacter</taxon>
    </lineage>
</organism>